<dbReference type="PROSITE" id="PS50090">
    <property type="entry name" value="MYB_LIKE"/>
    <property type="match status" value="2"/>
</dbReference>
<feature type="compositionally biased region" description="Basic residues" evidence="4">
    <location>
        <begin position="205"/>
        <end position="222"/>
    </location>
</feature>
<keyword evidence="2" id="KW-0238">DNA-binding</keyword>
<evidence type="ECO:0000313" key="8">
    <source>
        <dbReference type="Proteomes" id="UP000829685"/>
    </source>
</evidence>
<proteinExistence type="predicted"/>
<dbReference type="InterPro" id="IPR001005">
    <property type="entry name" value="SANT/Myb"/>
</dbReference>
<name>A0A9P9WIX8_9PEZI</name>
<feature type="compositionally biased region" description="Basic and acidic residues" evidence="4">
    <location>
        <begin position="450"/>
        <end position="460"/>
    </location>
</feature>
<organism evidence="7 8">
    <name type="scientific">Neoarthrinium moseri</name>
    <dbReference type="NCBI Taxonomy" id="1658444"/>
    <lineage>
        <taxon>Eukaryota</taxon>
        <taxon>Fungi</taxon>
        <taxon>Dikarya</taxon>
        <taxon>Ascomycota</taxon>
        <taxon>Pezizomycotina</taxon>
        <taxon>Sordariomycetes</taxon>
        <taxon>Xylariomycetidae</taxon>
        <taxon>Amphisphaeriales</taxon>
        <taxon>Apiosporaceae</taxon>
        <taxon>Neoarthrinium</taxon>
    </lineage>
</organism>
<dbReference type="AlphaFoldDB" id="A0A9P9WIX8"/>
<evidence type="ECO:0000313" key="7">
    <source>
        <dbReference type="EMBL" id="KAI1865639.1"/>
    </source>
</evidence>
<keyword evidence="3" id="KW-0539">Nucleus</keyword>
<dbReference type="PROSITE" id="PS51294">
    <property type="entry name" value="HTH_MYB"/>
    <property type="match status" value="1"/>
</dbReference>
<dbReference type="GO" id="GO:0003700">
    <property type="term" value="F:DNA-binding transcription factor activity"/>
    <property type="evidence" value="ECO:0007669"/>
    <property type="project" value="TreeGrafter"/>
</dbReference>
<feature type="compositionally biased region" description="Polar residues" evidence="4">
    <location>
        <begin position="366"/>
        <end position="378"/>
    </location>
</feature>
<dbReference type="InterPro" id="IPR009057">
    <property type="entry name" value="Homeodomain-like_sf"/>
</dbReference>
<evidence type="ECO:0000256" key="3">
    <source>
        <dbReference type="ARBA" id="ARBA00023242"/>
    </source>
</evidence>
<sequence>MGAQASQLERTDRDTVGDGSDTHSRANSPFGQTFPGSDQGSPEPFENHQPQSQDIAFSSQVPRSPGRTRHLYRTNGRASVPKFERPSASPDPELAASKVEVETEVNPGQATGDTAAKPTKQKRRRSKKKDGQATDSRKEAGKEQPQDQGASMTSPADLVGGVRASGPRSSIDLDASSSSPALVNGVSGSLRDGEQGPTEAEALRRQRKLERKERKRAKKLAGKLKNTLLETDPNFGGHENTDALVQARSVQNLNDLGTAQPEADTRLHEEEEDNRMDDPNQLPTPDDEAQPRLPTNNFTFLQLDGDDVAEQAHAAVQPSPLKRKGKDTDKKSRKKRKQHPDEADGIHPDVEGGSNQNTVAPLVPASTRSGSRQMSPGSQARAPTDIISDLARDFYTQHYSATKNSTTRRSASPAASRHKRLKLGEYSPSAARLQRSLERSDPSGPPEYTPEVKRETAMDDGHEEDPMDVDEEHQESNGSEREGSDAENQNGDYEEAGSAGSVDDIEMPEVDSLAGDEPEKQPDLGSDDLGVGSTAVQGEALAETHTGQDSPHSPAVGDGPGIAPATSSKSKSLKQYGPKPSTGKRRLAKKSFLDREEDANVNAFAELPSPTAAAVSRKGKERAMDSAAEPGLSNTNGNSKQLKLSSMLNSDAPSSSAAGTSKQITTSYNGLFATKKSRKVKDPKPDEEVSGVFSEFELRNLKVAIQRWRQIHKIDEDDMKDMIQKNPQIAKTGEFWDHVHAALPKRKRQKVINQARKIYHNFVARGSWTQEQHEELVRAFEIHGRNFKVIANLINRHSEDVRDRIRNYVICGDKRKTDVWSHEEEGRLIQIIQEALDQIRQLKASEGAAGSDLLRRDEEELIDWSLVSENMDHTRSRLQCLTKWKTLRLRIQGGNIDGQVARSMDEIVQQARADFDTMTHKDRYLIAKAVSKSGAKADSRIPWHKLRRTYGAVERWNRPALLVAWHRMRRSLPNWRTMLVLETSKALMAKYRESGEQLHVLPPEEMDLDAEYREVEHKVEKILKGIGGPKTPHFATKSDEGDEDEASVDLGLDDDEDEDEGDIGDVDDLEIDESVHGSPQAVRSKSNLRIGANLNKPKSARNPRKRQNAHSPQPADEQSPAQAAMKSSSEPNEMEQLEDSKPEANKSRRKSRGKGKAKARAAKRALSDEKIVDEVSSDTGAEDVEDIPAVLPS</sequence>
<feature type="compositionally biased region" description="Basic and acidic residues" evidence="4">
    <location>
        <begin position="9"/>
        <end position="24"/>
    </location>
</feature>
<feature type="region of interest" description="Disordered" evidence="4">
    <location>
        <begin position="1023"/>
        <end position="1193"/>
    </location>
</feature>
<evidence type="ECO:0000256" key="2">
    <source>
        <dbReference type="ARBA" id="ARBA00023125"/>
    </source>
</evidence>
<protein>
    <submittedName>
        <fullName evidence="7">Uncharacterized protein</fullName>
    </submittedName>
</protein>
<dbReference type="Pfam" id="PF00249">
    <property type="entry name" value="Myb_DNA-binding"/>
    <property type="match status" value="1"/>
</dbReference>
<feature type="compositionally biased region" description="Basic residues" evidence="4">
    <location>
        <begin position="119"/>
        <end position="128"/>
    </location>
</feature>
<dbReference type="GO" id="GO:0000976">
    <property type="term" value="F:transcription cis-regulatory region binding"/>
    <property type="evidence" value="ECO:0007669"/>
    <property type="project" value="TreeGrafter"/>
</dbReference>
<evidence type="ECO:0000256" key="4">
    <source>
        <dbReference type="SAM" id="MobiDB-lite"/>
    </source>
</evidence>
<dbReference type="PANTHER" id="PTHR46380">
    <property type="entry name" value="CYCLIN-D-BINDING MYB-LIKE TRANSCRIPTION FACTOR 1"/>
    <property type="match status" value="1"/>
</dbReference>
<comment type="subcellular location">
    <subcellularLocation>
        <location evidence="1">Nucleus</location>
    </subcellularLocation>
</comment>
<feature type="compositionally biased region" description="Acidic residues" evidence="4">
    <location>
        <begin position="1040"/>
        <end position="1072"/>
    </location>
</feature>
<keyword evidence="8" id="KW-1185">Reference proteome</keyword>
<feature type="compositionally biased region" description="Polar residues" evidence="4">
    <location>
        <begin position="398"/>
        <end position="407"/>
    </location>
</feature>
<feature type="compositionally biased region" description="Basic residues" evidence="4">
    <location>
        <begin position="1147"/>
        <end position="1163"/>
    </location>
</feature>
<dbReference type="EMBL" id="JAFIMR010000021">
    <property type="protein sequence ID" value="KAI1865639.1"/>
    <property type="molecule type" value="Genomic_DNA"/>
</dbReference>
<feature type="domain" description="Myb-like" evidence="5">
    <location>
        <begin position="760"/>
        <end position="809"/>
    </location>
</feature>
<feature type="compositionally biased region" description="Basic residues" evidence="4">
    <location>
        <begin position="1098"/>
        <end position="1108"/>
    </location>
</feature>
<comment type="caution">
    <text evidence="7">The sequence shown here is derived from an EMBL/GenBank/DDBJ whole genome shotgun (WGS) entry which is preliminary data.</text>
</comment>
<feature type="compositionally biased region" description="Basic and acidic residues" evidence="4">
    <location>
        <begin position="474"/>
        <end position="484"/>
    </location>
</feature>
<dbReference type="SUPFAM" id="SSF46689">
    <property type="entry name" value="Homeodomain-like"/>
    <property type="match status" value="1"/>
</dbReference>
<feature type="region of interest" description="Disordered" evidence="4">
    <location>
        <begin position="1"/>
        <end position="386"/>
    </location>
</feature>
<feature type="region of interest" description="Disordered" evidence="4">
    <location>
        <begin position="398"/>
        <end position="641"/>
    </location>
</feature>
<dbReference type="SMART" id="SM00717">
    <property type="entry name" value="SANT"/>
    <property type="match status" value="3"/>
</dbReference>
<dbReference type="Proteomes" id="UP000829685">
    <property type="component" value="Unassembled WGS sequence"/>
</dbReference>
<feature type="compositionally biased region" description="Acidic residues" evidence="4">
    <location>
        <begin position="461"/>
        <end position="473"/>
    </location>
</feature>
<feature type="compositionally biased region" description="Basic and acidic residues" evidence="4">
    <location>
        <begin position="339"/>
        <end position="350"/>
    </location>
</feature>
<feature type="domain" description="Myb-like" evidence="5">
    <location>
        <begin position="812"/>
        <end position="888"/>
    </location>
</feature>
<feature type="compositionally biased region" description="Polar residues" evidence="4">
    <location>
        <begin position="25"/>
        <end position="40"/>
    </location>
</feature>
<feature type="compositionally biased region" description="Polar residues" evidence="4">
    <location>
        <begin position="632"/>
        <end position="641"/>
    </location>
</feature>
<feature type="compositionally biased region" description="Low complexity" evidence="4">
    <location>
        <begin position="169"/>
        <end position="182"/>
    </location>
</feature>
<feature type="compositionally biased region" description="Polar residues" evidence="4">
    <location>
        <begin position="248"/>
        <end position="257"/>
    </location>
</feature>
<dbReference type="InterPro" id="IPR051651">
    <property type="entry name" value="DMTF1_DNA-bind_reg"/>
</dbReference>
<gene>
    <name evidence="7" type="ORF">JX265_007962</name>
</gene>
<accession>A0A9P9WIX8</accession>
<dbReference type="GO" id="GO:0005634">
    <property type="term" value="C:nucleus"/>
    <property type="evidence" value="ECO:0007669"/>
    <property type="project" value="UniProtKB-SubCell"/>
</dbReference>
<evidence type="ECO:0000259" key="6">
    <source>
        <dbReference type="PROSITE" id="PS51294"/>
    </source>
</evidence>
<evidence type="ECO:0000256" key="1">
    <source>
        <dbReference type="ARBA" id="ARBA00004123"/>
    </source>
</evidence>
<feature type="domain" description="HTH myb-type" evidence="6">
    <location>
        <begin position="760"/>
        <end position="813"/>
    </location>
</feature>
<evidence type="ECO:0000259" key="5">
    <source>
        <dbReference type="PROSITE" id="PS50090"/>
    </source>
</evidence>
<feature type="compositionally biased region" description="Polar residues" evidence="4">
    <location>
        <begin position="1119"/>
        <end position="1131"/>
    </location>
</feature>
<dbReference type="InterPro" id="IPR017930">
    <property type="entry name" value="Myb_dom"/>
</dbReference>
<dbReference type="CDD" id="cd00167">
    <property type="entry name" value="SANT"/>
    <property type="match status" value="1"/>
</dbReference>
<dbReference type="PANTHER" id="PTHR46380:SF2">
    <property type="entry name" value="CYCLIN-D-BINDING MYB-LIKE TRANSCRIPTION FACTOR 1"/>
    <property type="match status" value="1"/>
</dbReference>
<dbReference type="Gene3D" id="1.10.10.60">
    <property type="entry name" value="Homeodomain-like"/>
    <property type="match status" value="2"/>
</dbReference>
<feature type="compositionally biased region" description="Basic and acidic residues" evidence="4">
    <location>
        <begin position="129"/>
        <end position="145"/>
    </location>
</feature>
<feature type="compositionally biased region" description="Basic residues" evidence="4">
    <location>
        <begin position="321"/>
        <end position="338"/>
    </location>
</feature>
<reference evidence="7" key="1">
    <citation type="submission" date="2021-03" db="EMBL/GenBank/DDBJ databases">
        <title>Revisited historic fungal species revealed as producer of novel bioactive compounds through whole genome sequencing and comparative genomics.</title>
        <authorList>
            <person name="Vignolle G.A."/>
            <person name="Hochenegger N."/>
            <person name="Mach R.L."/>
            <person name="Mach-Aigner A.R."/>
            <person name="Javad Rahimi M."/>
            <person name="Salim K.A."/>
            <person name="Chan C.M."/>
            <person name="Lim L.B.L."/>
            <person name="Cai F."/>
            <person name="Druzhinina I.S."/>
            <person name="U'Ren J.M."/>
            <person name="Derntl C."/>
        </authorList>
    </citation>
    <scope>NUCLEOTIDE SEQUENCE</scope>
    <source>
        <strain evidence="7">TUCIM 5799</strain>
    </source>
</reference>
<feature type="compositionally biased region" description="Polar residues" evidence="4">
    <location>
        <begin position="48"/>
        <end position="62"/>
    </location>
</feature>